<evidence type="ECO:0000313" key="11">
    <source>
        <dbReference type="Proteomes" id="UP001596266"/>
    </source>
</evidence>
<feature type="transmembrane region" description="Helical" evidence="9">
    <location>
        <begin position="419"/>
        <end position="442"/>
    </location>
</feature>
<feature type="transmembrane region" description="Helical" evidence="9">
    <location>
        <begin position="332"/>
        <end position="354"/>
    </location>
</feature>
<proteinExistence type="inferred from homology"/>
<feature type="transmembrane region" description="Helical" evidence="9">
    <location>
        <begin position="78"/>
        <end position="96"/>
    </location>
</feature>
<evidence type="ECO:0000256" key="6">
    <source>
        <dbReference type="ARBA" id="ARBA00022989"/>
    </source>
</evidence>
<feature type="compositionally biased region" description="Polar residues" evidence="8">
    <location>
        <begin position="17"/>
        <end position="29"/>
    </location>
</feature>
<sequence>MAEQDRSENKRKRRTGASRSSRNHSSINTHRGGRGLLSSAAGLARVTGDGRVVDTAHPALEPPPEAMESDRPGSLDKVVFFISAALMLAFVGWGIGAPTSLGAASSSGLDWVVTNAGWLFSLAATGFVFYVLWLAISPYGRIPLGRDGEEPEFSTVSWIAMMFSAGMGIGLMFYGAAEPLAHFVTPPPGTGEAGNVNAVQTAMATTLFHWGLHPWAIYAVVGVAIAYGVFRKGRPLTISAVFEPILGKRQTYGPAGKVIDIFAIFATLFGSATSLGLGALQIAHGVEIVGWAGHTGNIFLILLITGLTICFVLSAVSGVGKGIQYLSNLNMVLALALALFVFVLGPTVFILNLIPTTLGTYLQTLMSMSARTGASGAEGANDWLAGWTIFYWAWWVSWTPFVGMFIARISKGRTIRQFVSGVLLIPTLVSLIWFSIFGGAAINAEKAGAALSKVESAEGTLFSLLDTMPLASVTSVLVMVLVGIFFVSGADAASIVMGTLSENGTIEPTRKTVVFWGVATGAVAAIMLTAGGADALSGLQAITIIAGLPFMVIMVAMVVALTRDLATDPMIVRGRYAQAAVEQAVVHGVMTHGDDFHLAVESAEPGEGVGALVDTSTIPVVTDEHLAELDAEREANAD</sequence>
<dbReference type="NCBIfam" id="TIGR00842">
    <property type="entry name" value="bcct"/>
    <property type="match status" value="1"/>
</dbReference>
<feature type="transmembrane region" description="Helical" evidence="9">
    <location>
        <begin position="258"/>
        <end position="278"/>
    </location>
</feature>
<dbReference type="RefSeq" id="WP_343885441.1">
    <property type="nucleotide sequence ID" value="NZ_BAAAKI010000006.1"/>
</dbReference>
<dbReference type="PANTHER" id="PTHR30047:SF7">
    <property type="entry name" value="HIGH-AFFINITY CHOLINE TRANSPORT PROTEIN"/>
    <property type="match status" value="1"/>
</dbReference>
<feature type="region of interest" description="Disordered" evidence="8">
    <location>
        <begin position="1"/>
        <end position="36"/>
    </location>
</feature>
<keyword evidence="4" id="KW-1003">Cell membrane</keyword>
<feature type="transmembrane region" description="Helical" evidence="9">
    <location>
        <begin position="298"/>
        <end position="320"/>
    </location>
</feature>
<dbReference type="InterPro" id="IPR000060">
    <property type="entry name" value="BCCT_transptr"/>
</dbReference>
<feature type="transmembrane region" description="Helical" evidence="9">
    <location>
        <begin position="212"/>
        <end position="230"/>
    </location>
</feature>
<protein>
    <submittedName>
        <fullName evidence="10">BCCT family transporter</fullName>
    </submittedName>
</protein>
<evidence type="ECO:0000256" key="7">
    <source>
        <dbReference type="ARBA" id="ARBA00023136"/>
    </source>
</evidence>
<dbReference type="PROSITE" id="PS01303">
    <property type="entry name" value="BCCT"/>
    <property type="match status" value="1"/>
</dbReference>
<evidence type="ECO:0000256" key="8">
    <source>
        <dbReference type="SAM" id="MobiDB-lite"/>
    </source>
</evidence>
<keyword evidence="5 9" id="KW-0812">Transmembrane</keyword>
<evidence type="ECO:0000256" key="3">
    <source>
        <dbReference type="ARBA" id="ARBA00022448"/>
    </source>
</evidence>
<dbReference type="PANTHER" id="PTHR30047">
    <property type="entry name" value="HIGH-AFFINITY CHOLINE TRANSPORT PROTEIN-RELATED"/>
    <property type="match status" value="1"/>
</dbReference>
<organism evidence="10 11">
    <name type="scientific">Luteococcus sanguinis</name>
    <dbReference type="NCBI Taxonomy" id="174038"/>
    <lineage>
        <taxon>Bacteria</taxon>
        <taxon>Bacillati</taxon>
        <taxon>Actinomycetota</taxon>
        <taxon>Actinomycetes</taxon>
        <taxon>Propionibacteriales</taxon>
        <taxon>Propionibacteriaceae</taxon>
        <taxon>Luteococcus</taxon>
    </lineage>
</organism>
<reference evidence="11" key="1">
    <citation type="journal article" date="2019" name="Int. J. Syst. Evol. Microbiol.">
        <title>The Global Catalogue of Microorganisms (GCM) 10K type strain sequencing project: providing services to taxonomists for standard genome sequencing and annotation.</title>
        <authorList>
            <consortium name="The Broad Institute Genomics Platform"/>
            <consortium name="The Broad Institute Genome Sequencing Center for Infectious Disease"/>
            <person name="Wu L."/>
            <person name="Ma J."/>
        </authorList>
    </citation>
    <scope>NUCLEOTIDE SEQUENCE [LARGE SCALE GENOMIC DNA]</scope>
    <source>
        <strain evidence="11">CGMCC 1.15277</strain>
    </source>
</reference>
<keyword evidence="3" id="KW-0813">Transport</keyword>
<comment type="similarity">
    <text evidence="2">Belongs to the BCCT transporter (TC 2.A.15) family.</text>
</comment>
<feature type="transmembrane region" description="Helical" evidence="9">
    <location>
        <begin position="116"/>
        <end position="136"/>
    </location>
</feature>
<dbReference type="EMBL" id="JBHSUA010000003">
    <property type="protein sequence ID" value="MFC6395535.1"/>
    <property type="molecule type" value="Genomic_DNA"/>
</dbReference>
<evidence type="ECO:0000256" key="2">
    <source>
        <dbReference type="ARBA" id="ARBA00005658"/>
    </source>
</evidence>
<evidence type="ECO:0000256" key="1">
    <source>
        <dbReference type="ARBA" id="ARBA00004651"/>
    </source>
</evidence>
<keyword evidence="6 9" id="KW-1133">Transmembrane helix</keyword>
<comment type="caution">
    <text evidence="10">The sequence shown here is derived from an EMBL/GenBank/DDBJ whole genome shotgun (WGS) entry which is preliminary data.</text>
</comment>
<evidence type="ECO:0000313" key="10">
    <source>
        <dbReference type="EMBL" id="MFC6395535.1"/>
    </source>
</evidence>
<feature type="transmembrane region" description="Helical" evidence="9">
    <location>
        <begin position="513"/>
        <end position="533"/>
    </location>
</feature>
<dbReference type="Pfam" id="PF02028">
    <property type="entry name" value="BCCT"/>
    <property type="match status" value="1"/>
</dbReference>
<keyword evidence="7 9" id="KW-0472">Membrane</keyword>
<evidence type="ECO:0000256" key="9">
    <source>
        <dbReference type="SAM" id="Phobius"/>
    </source>
</evidence>
<keyword evidence="11" id="KW-1185">Reference proteome</keyword>
<feature type="transmembrane region" description="Helical" evidence="9">
    <location>
        <begin position="539"/>
        <end position="561"/>
    </location>
</feature>
<dbReference type="Proteomes" id="UP001596266">
    <property type="component" value="Unassembled WGS sequence"/>
</dbReference>
<gene>
    <name evidence="10" type="ORF">ACFP57_00790</name>
</gene>
<evidence type="ECO:0000256" key="4">
    <source>
        <dbReference type="ARBA" id="ARBA00022475"/>
    </source>
</evidence>
<accession>A0ABW1WWA2</accession>
<feature type="transmembrane region" description="Helical" evidence="9">
    <location>
        <begin position="476"/>
        <end position="501"/>
    </location>
</feature>
<evidence type="ECO:0000256" key="5">
    <source>
        <dbReference type="ARBA" id="ARBA00022692"/>
    </source>
</evidence>
<name>A0ABW1WWA2_9ACTN</name>
<comment type="subcellular location">
    <subcellularLocation>
        <location evidence="1">Cell membrane</location>
        <topology evidence="1">Multi-pass membrane protein</topology>
    </subcellularLocation>
</comment>
<dbReference type="InterPro" id="IPR018093">
    <property type="entry name" value="BCCT_CS"/>
</dbReference>
<feature type="transmembrane region" description="Helical" evidence="9">
    <location>
        <begin position="156"/>
        <end position="177"/>
    </location>
</feature>
<feature type="transmembrane region" description="Helical" evidence="9">
    <location>
        <begin position="389"/>
        <end position="407"/>
    </location>
</feature>